<dbReference type="GO" id="GO:0044205">
    <property type="term" value="P:'de novo' UMP biosynthetic process"/>
    <property type="evidence" value="ECO:0007669"/>
    <property type="project" value="UniProtKB-UniPathway"/>
</dbReference>
<dbReference type="Pfam" id="PF00185">
    <property type="entry name" value="OTCace"/>
    <property type="match status" value="1"/>
</dbReference>
<dbReference type="PANTHER" id="PTHR45753">
    <property type="entry name" value="ORNITHINE CARBAMOYLTRANSFERASE, MITOCHONDRIAL"/>
    <property type="match status" value="1"/>
</dbReference>
<dbReference type="PRINTS" id="PR00101">
    <property type="entry name" value="ATCASE"/>
</dbReference>
<dbReference type="NCBIfam" id="TIGR00670">
    <property type="entry name" value="asp_carb_tr"/>
    <property type="match status" value="1"/>
</dbReference>
<evidence type="ECO:0000259" key="10">
    <source>
        <dbReference type="Pfam" id="PF00185"/>
    </source>
</evidence>
<accession>A0A0G0ZDC3</accession>
<dbReference type="EMBL" id="LCDD01000015">
    <property type="protein sequence ID" value="KKS46674.1"/>
    <property type="molecule type" value="Genomic_DNA"/>
</dbReference>
<comment type="function">
    <text evidence="6">Catalyzes the condensation of carbamoyl phosphate and aspartate to form carbamoyl aspartate and inorganic phosphate, the committed step in the de novo pyrimidine nucleotide biosynthesis pathway.</text>
</comment>
<reference evidence="12 13" key="1">
    <citation type="journal article" date="2015" name="Nature">
        <title>rRNA introns, odd ribosomes, and small enigmatic genomes across a large radiation of phyla.</title>
        <authorList>
            <person name="Brown C.T."/>
            <person name="Hug L.A."/>
            <person name="Thomas B.C."/>
            <person name="Sharon I."/>
            <person name="Castelle C.J."/>
            <person name="Singh A."/>
            <person name="Wilkins M.J."/>
            <person name="Williams K.H."/>
            <person name="Banfield J.F."/>
        </authorList>
    </citation>
    <scope>NUCLEOTIDE SEQUENCE [LARGE SCALE GENOMIC DNA]</scope>
</reference>
<evidence type="ECO:0000313" key="12">
    <source>
        <dbReference type="EMBL" id="KKS46674.1"/>
    </source>
</evidence>
<dbReference type="GO" id="GO:0006520">
    <property type="term" value="P:amino acid metabolic process"/>
    <property type="evidence" value="ECO:0007669"/>
    <property type="project" value="InterPro"/>
</dbReference>
<evidence type="ECO:0000256" key="2">
    <source>
        <dbReference type="ARBA" id="ARBA00008896"/>
    </source>
</evidence>
<comment type="similarity">
    <text evidence="2">Belongs to the aspartate/ornithine carbamoyltransferase superfamily. ATCase family.</text>
</comment>
<dbReference type="AlphaFoldDB" id="A0A0G0ZDC3"/>
<dbReference type="Pfam" id="PF02729">
    <property type="entry name" value="OTCace_N"/>
    <property type="match status" value="1"/>
</dbReference>
<dbReference type="InterPro" id="IPR006131">
    <property type="entry name" value="Asp_carbamoyltransf_Asp/Orn-bd"/>
</dbReference>
<feature type="domain" description="Aspartate/ornithine carbamoyltransferase carbamoyl-P binding" evidence="11">
    <location>
        <begin position="9"/>
        <end position="149"/>
    </location>
</feature>
<comment type="catalytic activity">
    <reaction evidence="7">
        <text>carbamoyl phosphate + L-aspartate = N-carbamoyl-L-aspartate + phosphate + H(+)</text>
        <dbReference type="Rhea" id="RHEA:20013"/>
        <dbReference type="ChEBI" id="CHEBI:15378"/>
        <dbReference type="ChEBI" id="CHEBI:29991"/>
        <dbReference type="ChEBI" id="CHEBI:32814"/>
        <dbReference type="ChEBI" id="CHEBI:43474"/>
        <dbReference type="ChEBI" id="CHEBI:58228"/>
        <dbReference type="EC" id="2.1.3.2"/>
    </reaction>
</comment>
<evidence type="ECO:0000256" key="4">
    <source>
        <dbReference type="ARBA" id="ARBA00022679"/>
    </source>
</evidence>
<evidence type="ECO:0000256" key="3">
    <source>
        <dbReference type="ARBA" id="ARBA00013008"/>
    </source>
</evidence>
<keyword evidence="4 9" id="KW-0808">Transferase</keyword>
<sequence length="312" mass="34860">MKNSLFGQDLTTVDSLEASDLALIFQKTDRMKKLTVEKGGDDSLKGKIGAFLFFEPSTRTFSSFITAMQRLGGGIIPLNGMKNTSVEKGESFEHTVRVFSTYADCLIIRHPEVGYPTKATQVSAVPVVNAGDGPGEHPTQALLDVYTIVRRFPDKKELTVTLAGDLKFGRTVHSLAKLLLKTDKKINFNLVSPEMLAMPYEITVKIKKSSSVFETSKLSETISVSDVIYMTRVQKERFENPAEYEKLKSFYRLDKSLLTRAKKEVIIMHPLPIAANEISHELDDDPRSLYLKDQLKNGLAVRMALLDVILNP</sequence>
<comment type="pathway">
    <text evidence="1">Pyrimidine metabolism; UMP biosynthesis via de novo pathway; (S)-dihydroorotate from bicarbonate: step 2/3.</text>
</comment>
<evidence type="ECO:0000256" key="1">
    <source>
        <dbReference type="ARBA" id="ARBA00004852"/>
    </source>
</evidence>
<dbReference type="GO" id="GO:0004070">
    <property type="term" value="F:aspartate carbamoyltransferase activity"/>
    <property type="evidence" value="ECO:0007669"/>
    <property type="project" value="UniProtKB-UniRule"/>
</dbReference>
<dbReference type="InterPro" id="IPR006132">
    <property type="entry name" value="Asp/Orn_carbamoyltranf_P-bd"/>
</dbReference>
<name>A0A0G0ZDC3_9BACT</name>
<organism evidence="12 13">
    <name type="scientific">Candidatus Gottesmanbacteria bacterium GW2011_GWA2_42_18</name>
    <dbReference type="NCBI Taxonomy" id="1618442"/>
    <lineage>
        <taxon>Bacteria</taxon>
        <taxon>Candidatus Gottesmaniibacteriota</taxon>
    </lineage>
</organism>
<dbReference type="GO" id="GO:0006207">
    <property type="term" value="P:'de novo' pyrimidine nucleobase biosynthetic process"/>
    <property type="evidence" value="ECO:0007669"/>
    <property type="project" value="InterPro"/>
</dbReference>
<evidence type="ECO:0000256" key="8">
    <source>
        <dbReference type="NCBIfam" id="TIGR00670"/>
    </source>
</evidence>
<evidence type="ECO:0000256" key="9">
    <source>
        <dbReference type="RuleBase" id="RU003634"/>
    </source>
</evidence>
<dbReference type="PRINTS" id="PR00100">
    <property type="entry name" value="AOTCASE"/>
</dbReference>
<dbReference type="EC" id="2.1.3.2" evidence="3 8"/>
<dbReference type="NCBIfam" id="NF002032">
    <property type="entry name" value="PRK00856.1"/>
    <property type="match status" value="1"/>
</dbReference>
<dbReference type="InterPro" id="IPR006130">
    <property type="entry name" value="Asp/Orn_carbamoylTrfase"/>
</dbReference>
<dbReference type="UniPathway" id="UPA00070">
    <property type="reaction ID" value="UER00116"/>
</dbReference>
<gene>
    <name evidence="12" type="ORF">UV09_C0015G0026</name>
</gene>
<feature type="domain" description="Aspartate/ornithine carbamoyltransferase Asp/Orn-binding" evidence="10">
    <location>
        <begin position="156"/>
        <end position="308"/>
    </location>
</feature>
<evidence type="ECO:0000313" key="13">
    <source>
        <dbReference type="Proteomes" id="UP000034320"/>
    </source>
</evidence>
<proteinExistence type="inferred from homology"/>
<evidence type="ECO:0000259" key="11">
    <source>
        <dbReference type="Pfam" id="PF02729"/>
    </source>
</evidence>
<keyword evidence="5" id="KW-0665">Pyrimidine biosynthesis</keyword>
<dbReference type="InterPro" id="IPR002082">
    <property type="entry name" value="Asp_carbamoyltransf"/>
</dbReference>
<dbReference type="PATRIC" id="fig|1618442.3.peg.727"/>
<evidence type="ECO:0000256" key="6">
    <source>
        <dbReference type="ARBA" id="ARBA00043884"/>
    </source>
</evidence>
<protein>
    <recommendedName>
        <fullName evidence="3 8">Aspartate carbamoyltransferase</fullName>
        <ecNumber evidence="3 8">2.1.3.2</ecNumber>
    </recommendedName>
</protein>
<comment type="caution">
    <text evidence="12">The sequence shown here is derived from an EMBL/GenBank/DDBJ whole genome shotgun (WGS) entry which is preliminary data.</text>
</comment>
<dbReference type="GO" id="GO:0016597">
    <property type="term" value="F:amino acid binding"/>
    <property type="evidence" value="ECO:0007669"/>
    <property type="project" value="InterPro"/>
</dbReference>
<evidence type="ECO:0000256" key="5">
    <source>
        <dbReference type="ARBA" id="ARBA00022975"/>
    </source>
</evidence>
<dbReference type="Gene3D" id="3.40.50.1370">
    <property type="entry name" value="Aspartate/ornithine carbamoyltransferase"/>
    <property type="match status" value="2"/>
</dbReference>
<dbReference type="InterPro" id="IPR036901">
    <property type="entry name" value="Asp/Orn_carbamoylTrfase_sf"/>
</dbReference>
<dbReference type="PROSITE" id="PS00097">
    <property type="entry name" value="CARBAMOYLTRANSFERASE"/>
    <property type="match status" value="1"/>
</dbReference>
<dbReference type="SUPFAM" id="SSF53671">
    <property type="entry name" value="Aspartate/ornithine carbamoyltransferase"/>
    <property type="match status" value="1"/>
</dbReference>
<dbReference type="Proteomes" id="UP000034320">
    <property type="component" value="Unassembled WGS sequence"/>
</dbReference>
<dbReference type="PANTHER" id="PTHR45753:SF6">
    <property type="entry name" value="ASPARTATE CARBAMOYLTRANSFERASE"/>
    <property type="match status" value="1"/>
</dbReference>
<evidence type="ECO:0000256" key="7">
    <source>
        <dbReference type="ARBA" id="ARBA00048859"/>
    </source>
</evidence>
<dbReference type="FunFam" id="3.40.50.1370:FF:000002">
    <property type="entry name" value="Aspartate carbamoyltransferase 2"/>
    <property type="match status" value="1"/>
</dbReference>